<proteinExistence type="predicted"/>
<dbReference type="GO" id="GO:0016746">
    <property type="term" value="F:acyltransferase activity"/>
    <property type="evidence" value="ECO:0007669"/>
    <property type="project" value="UniProtKB-KW"/>
</dbReference>
<evidence type="ECO:0000313" key="4">
    <source>
        <dbReference type="Proteomes" id="UP000191680"/>
    </source>
</evidence>
<dbReference type="InterPro" id="IPR011004">
    <property type="entry name" value="Trimer_LpxA-like_sf"/>
</dbReference>
<dbReference type="InterPro" id="IPR023917">
    <property type="entry name" value="Bifunctiontional_GlmU_bac-type"/>
</dbReference>
<dbReference type="Gene3D" id="2.160.10.10">
    <property type="entry name" value="Hexapeptide repeat proteins"/>
    <property type="match status" value="1"/>
</dbReference>
<dbReference type="InterPro" id="IPR050065">
    <property type="entry name" value="GlmU-like"/>
</dbReference>
<dbReference type="EMBL" id="MTBC01000003">
    <property type="protein sequence ID" value="OQD43475.1"/>
    <property type="molecule type" value="Genomic_DNA"/>
</dbReference>
<dbReference type="NCBIfam" id="TIGR03991">
    <property type="entry name" value="alt_bact_glmU"/>
    <property type="match status" value="1"/>
</dbReference>
<keyword evidence="4" id="KW-1185">Reference proteome</keyword>
<organism evidence="3 4">
    <name type="scientific">Croceivirga radicis</name>
    <dbReference type="NCBI Taxonomy" id="1929488"/>
    <lineage>
        <taxon>Bacteria</taxon>
        <taxon>Pseudomonadati</taxon>
        <taxon>Bacteroidota</taxon>
        <taxon>Flavobacteriia</taxon>
        <taxon>Flavobacteriales</taxon>
        <taxon>Flavobacteriaceae</taxon>
        <taxon>Croceivirga</taxon>
    </lineage>
</organism>
<dbReference type="AlphaFoldDB" id="A0A1V6LTG3"/>
<dbReference type="SUPFAM" id="SSF51161">
    <property type="entry name" value="Trimeric LpxA-like enzymes"/>
    <property type="match status" value="1"/>
</dbReference>
<gene>
    <name evidence="3" type="ORF">BUL40_06495</name>
</gene>
<reference evidence="3 4" key="1">
    <citation type="submission" date="2016-12" db="EMBL/GenBank/DDBJ databases">
        <authorList>
            <person name="Song W.-J."/>
            <person name="Kurnit D.M."/>
        </authorList>
    </citation>
    <scope>NUCLEOTIDE SEQUENCE [LARGE SCALE GENOMIC DNA]</scope>
    <source>
        <strain evidence="3 4">HSG9</strain>
    </source>
</reference>
<dbReference type="RefSeq" id="WP_080318553.1">
    <property type="nucleotide sequence ID" value="NZ_MTBC01000003.1"/>
</dbReference>
<evidence type="ECO:0000313" key="3">
    <source>
        <dbReference type="EMBL" id="OQD43475.1"/>
    </source>
</evidence>
<dbReference type="OrthoDB" id="9784832at2"/>
<protein>
    <submittedName>
        <fullName evidence="3">Glucose-1-phosphate thymidylyltransferase</fullName>
    </submittedName>
</protein>
<comment type="caution">
    <text evidence="3">The sequence shown here is derived from an EMBL/GenBank/DDBJ whole genome shotgun (WGS) entry which is preliminary data.</text>
</comment>
<dbReference type="Proteomes" id="UP000191680">
    <property type="component" value="Unassembled WGS sequence"/>
</dbReference>
<dbReference type="PANTHER" id="PTHR43584:SF9">
    <property type="entry name" value="TRANSFERASE HEXAPEPTIDE REPEAT CONTAINING PROTEIN"/>
    <property type="match status" value="1"/>
</dbReference>
<dbReference type="Pfam" id="PF13562">
    <property type="entry name" value="NTP_transf_4"/>
    <property type="match status" value="1"/>
</dbReference>
<keyword evidence="1 3" id="KW-0808">Transferase</keyword>
<dbReference type="GO" id="GO:0016779">
    <property type="term" value="F:nucleotidyltransferase activity"/>
    <property type="evidence" value="ECO:0007669"/>
    <property type="project" value="UniProtKB-ARBA"/>
</dbReference>
<keyword evidence="2" id="KW-0012">Acyltransferase</keyword>
<sequence>MNFILTDGEYKDALLPFTYTRPVAGIRIGILTIAEKWEKHLGQEVSYLTDNYLSEKFPLTKTDYNVVITASYLPTPALVNAVKNLEIGQALFLEGAVVAYATKSLEQPFSLSNYTSIAAKGVAITVKNTWDIFSKNAEAIQQDFDLLTKNRVSQPISSTNTVINPEQIFLEDGASVECSVLNASTGPIYIGKNATILEGCLIRGGLALGEGAVLKMGAKIYGPSTFGPYCKVGGEVNNAVLFAYSNKGHEGYLGNSVLGEWCNLGADTNTSNLKNNYAPVRLWDYKTEGFAHTGLQFCGLMMGDHSKSGINTMFNTGTVVGVHANIFGTGFPRNFVPSYSWGGAAGFTTYRTNKAFETAKAMMGRRNIPFDKVEQDMYEYIFEQTKKWRKE</sequence>
<evidence type="ECO:0000256" key="2">
    <source>
        <dbReference type="ARBA" id="ARBA00023315"/>
    </source>
</evidence>
<dbReference type="PANTHER" id="PTHR43584">
    <property type="entry name" value="NUCLEOTIDYL TRANSFERASE"/>
    <property type="match status" value="1"/>
</dbReference>
<evidence type="ECO:0000256" key="1">
    <source>
        <dbReference type="ARBA" id="ARBA00022679"/>
    </source>
</evidence>
<name>A0A1V6LTG3_9FLAO</name>
<accession>A0A1V6LTG3</accession>